<sequence length="227" mass="25740">MLNKQGGILLREFENSVLMVLNGRRRTDCNDEMTSIGSNGSSAIDYIWTNHGGLGVLSDFSVTNIGSSDHLPVVAKMHHIAPIPIRTPDEASSSKTKYCWDRSKWVDYINHMAEQDTFDIESHDVEQLSNAVIDTIKRSASHPGLTRKFHPDANLCTRDEPWFDKECRKAYAKQTNLYHQWSRSRRSSILRKIFDTTQALGSTIRREKDRTSLTPSVTFGQCQGKPP</sequence>
<dbReference type="Proteomes" id="UP001239111">
    <property type="component" value="Chromosome 2"/>
</dbReference>
<evidence type="ECO:0000313" key="1">
    <source>
        <dbReference type="EMBL" id="KAJ8677504.1"/>
    </source>
</evidence>
<proteinExistence type="predicted"/>
<evidence type="ECO:0000313" key="2">
    <source>
        <dbReference type="Proteomes" id="UP001239111"/>
    </source>
</evidence>
<gene>
    <name evidence="1" type="ORF">QAD02_013291</name>
</gene>
<dbReference type="EMBL" id="CM056742">
    <property type="protein sequence ID" value="KAJ8677504.1"/>
    <property type="molecule type" value="Genomic_DNA"/>
</dbReference>
<name>A0ACC2P2G8_9HYME</name>
<accession>A0ACC2P2G8</accession>
<comment type="caution">
    <text evidence="1">The sequence shown here is derived from an EMBL/GenBank/DDBJ whole genome shotgun (WGS) entry which is preliminary data.</text>
</comment>
<protein>
    <submittedName>
        <fullName evidence="1">Uncharacterized protein</fullName>
    </submittedName>
</protein>
<organism evidence="1 2">
    <name type="scientific">Eretmocerus hayati</name>
    <dbReference type="NCBI Taxonomy" id="131215"/>
    <lineage>
        <taxon>Eukaryota</taxon>
        <taxon>Metazoa</taxon>
        <taxon>Ecdysozoa</taxon>
        <taxon>Arthropoda</taxon>
        <taxon>Hexapoda</taxon>
        <taxon>Insecta</taxon>
        <taxon>Pterygota</taxon>
        <taxon>Neoptera</taxon>
        <taxon>Endopterygota</taxon>
        <taxon>Hymenoptera</taxon>
        <taxon>Apocrita</taxon>
        <taxon>Proctotrupomorpha</taxon>
        <taxon>Chalcidoidea</taxon>
        <taxon>Aphelinidae</taxon>
        <taxon>Aphelininae</taxon>
        <taxon>Eretmocerus</taxon>
    </lineage>
</organism>
<keyword evidence="2" id="KW-1185">Reference proteome</keyword>
<reference evidence="1" key="1">
    <citation type="submission" date="2023-04" db="EMBL/GenBank/DDBJ databases">
        <title>A chromosome-level genome assembly of the parasitoid wasp Eretmocerus hayati.</title>
        <authorList>
            <person name="Zhong Y."/>
            <person name="Liu S."/>
            <person name="Liu Y."/>
        </authorList>
    </citation>
    <scope>NUCLEOTIDE SEQUENCE</scope>
    <source>
        <strain evidence="1">ZJU_SS_LIU_2023</strain>
    </source>
</reference>